<comment type="similarity">
    <text evidence="1">Belongs to the site-specific recombinase resolvase family.</text>
</comment>
<keyword evidence="4" id="KW-0238">DNA-binding</keyword>
<feature type="active site" description="O-(5'-phospho-DNA)-serine intermediate" evidence="6">
    <location>
        <position position="9"/>
    </location>
</feature>
<organism evidence="8 9">
    <name type="scientific">Methylobacterium currus</name>
    <dbReference type="NCBI Taxonomy" id="2051553"/>
    <lineage>
        <taxon>Bacteria</taxon>
        <taxon>Pseudomonadati</taxon>
        <taxon>Pseudomonadota</taxon>
        <taxon>Alphaproteobacteria</taxon>
        <taxon>Hyphomicrobiales</taxon>
        <taxon>Methylobacteriaceae</taxon>
        <taxon>Methylobacterium</taxon>
    </lineage>
</organism>
<dbReference type="InterPro" id="IPR006119">
    <property type="entry name" value="Resolv_N"/>
</dbReference>
<dbReference type="RefSeq" id="WP_099957652.1">
    <property type="nucleotide sequence ID" value="NZ_CP028845.1"/>
</dbReference>
<dbReference type="SUPFAM" id="SSF53041">
    <property type="entry name" value="Resolvase-like"/>
    <property type="match status" value="1"/>
</dbReference>
<dbReference type="Pfam" id="PF02796">
    <property type="entry name" value="HTH_7"/>
    <property type="match status" value="1"/>
</dbReference>
<dbReference type="InterPro" id="IPR009057">
    <property type="entry name" value="Homeodomain-like_sf"/>
</dbReference>
<evidence type="ECO:0000256" key="6">
    <source>
        <dbReference type="PIRSR" id="PIRSR606118-50"/>
    </source>
</evidence>
<dbReference type="PROSITE" id="PS00398">
    <property type="entry name" value="RECOMBINASES_2"/>
    <property type="match status" value="1"/>
</dbReference>
<protein>
    <submittedName>
        <fullName evidence="8">Recombinase family protein</fullName>
    </submittedName>
</protein>
<dbReference type="InterPro" id="IPR050639">
    <property type="entry name" value="SSR_resolvase"/>
</dbReference>
<dbReference type="CDD" id="cd00569">
    <property type="entry name" value="HTH_Hin_like"/>
    <property type="match status" value="1"/>
</dbReference>
<feature type="domain" description="Resolvase/invertase-type recombinase catalytic" evidence="7">
    <location>
        <begin position="1"/>
        <end position="134"/>
    </location>
</feature>
<evidence type="ECO:0000313" key="8">
    <source>
        <dbReference type="EMBL" id="AWB26089.1"/>
    </source>
</evidence>
<dbReference type="CDD" id="cd03768">
    <property type="entry name" value="SR_ResInv"/>
    <property type="match status" value="1"/>
</dbReference>
<evidence type="ECO:0000259" key="7">
    <source>
        <dbReference type="PROSITE" id="PS51736"/>
    </source>
</evidence>
<evidence type="ECO:0000256" key="3">
    <source>
        <dbReference type="ARBA" id="ARBA00023100"/>
    </source>
</evidence>
<dbReference type="AlphaFoldDB" id="A0A2R4WX09"/>
<dbReference type="Proteomes" id="UP000244755">
    <property type="component" value="Plasmid unnamed1"/>
</dbReference>
<evidence type="ECO:0000256" key="2">
    <source>
        <dbReference type="ARBA" id="ARBA00022908"/>
    </source>
</evidence>
<evidence type="ECO:0000256" key="1">
    <source>
        <dbReference type="ARBA" id="ARBA00009913"/>
    </source>
</evidence>
<dbReference type="InterPro" id="IPR006120">
    <property type="entry name" value="Resolvase_HTH_dom"/>
</dbReference>
<dbReference type="PANTHER" id="PTHR30461">
    <property type="entry name" value="DNA-INVERTASE FROM LAMBDOID PROPHAGE"/>
    <property type="match status" value="1"/>
</dbReference>
<dbReference type="InterPro" id="IPR006118">
    <property type="entry name" value="Recombinase_CS"/>
</dbReference>
<evidence type="ECO:0000313" key="9">
    <source>
        <dbReference type="Proteomes" id="UP000244755"/>
    </source>
</evidence>
<accession>A0A2R4WX09</accession>
<proteinExistence type="inferred from homology"/>
<dbReference type="OrthoDB" id="9800103at2"/>
<dbReference type="Pfam" id="PF00239">
    <property type="entry name" value="Resolvase"/>
    <property type="match status" value="1"/>
</dbReference>
<evidence type="ECO:0000256" key="4">
    <source>
        <dbReference type="ARBA" id="ARBA00023125"/>
    </source>
</evidence>
<dbReference type="KEGG" id="mee:DA075_35060"/>
<keyword evidence="2" id="KW-0229">DNA integration</keyword>
<dbReference type="FunFam" id="3.40.50.1390:FF:000001">
    <property type="entry name" value="DNA recombinase"/>
    <property type="match status" value="1"/>
</dbReference>
<dbReference type="GO" id="GO:0000150">
    <property type="term" value="F:DNA strand exchange activity"/>
    <property type="evidence" value="ECO:0007669"/>
    <property type="project" value="UniProtKB-KW"/>
</dbReference>
<dbReference type="EMBL" id="CP028845">
    <property type="protein sequence ID" value="AWB26089.1"/>
    <property type="molecule type" value="Genomic_DNA"/>
</dbReference>
<dbReference type="GO" id="GO:0015074">
    <property type="term" value="P:DNA integration"/>
    <property type="evidence" value="ECO:0007669"/>
    <property type="project" value="UniProtKB-KW"/>
</dbReference>
<keyword evidence="9" id="KW-1185">Reference proteome</keyword>
<dbReference type="InterPro" id="IPR036162">
    <property type="entry name" value="Resolvase-like_N_sf"/>
</dbReference>
<dbReference type="PROSITE" id="PS51736">
    <property type="entry name" value="RECOMBINASES_3"/>
    <property type="match status" value="1"/>
</dbReference>
<dbReference type="SUPFAM" id="SSF46689">
    <property type="entry name" value="Homeodomain-like"/>
    <property type="match status" value="1"/>
</dbReference>
<keyword evidence="8" id="KW-0614">Plasmid</keyword>
<reference evidence="8 9" key="1">
    <citation type="submission" date="2018-04" db="EMBL/GenBank/DDBJ databases">
        <title>Methylobacterium sp. PR1016A genome.</title>
        <authorList>
            <person name="Park W."/>
        </authorList>
    </citation>
    <scope>NUCLEOTIDE SEQUENCE [LARGE SCALE GENOMIC DNA]</scope>
    <source>
        <strain evidence="8 9">PR1016A</strain>
        <plasmid evidence="8 9">unnamed1</plasmid>
    </source>
</reference>
<keyword evidence="3" id="KW-0230">DNA invertase</keyword>
<name>A0A2R4WX09_9HYPH</name>
<dbReference type="GO" id="GO:0003677">
    <property type="term" value="F:DNA binding"/>
    <property type="evidence" value="ECO:0007669"/>
    <property type="project" value="UniProtKB-KW"/>
</dbReference>
<dbReference type="SMART" id="SM00857">
    <property type="entry name" value="Resolvase"/>
    <property type="match status" value="1"/>
</dbReference>
<sequence length="199" mass="21474">MLLGYARVSIDDQTALLQLEALEAAGCERTFSEPASGAAAGRPVLAELLNHSRRGDTLVVWRLDRLGRSLPHLIETVQKLERRGVGLQSLTEGIDTTAPNGRLVFHLFGALAQFEREVIHERAMVGLAAARARGRKGGRPPKLSAEKLQVAQRLLKDPKLTVSEVARTLGVHRSTLHKALNGAVAKQVDGVGRGFVRAG</sequence>
<dbReference type="Gene3D" id="3.40.50.1390">
    <property type="entry name" value="Resolvase, N-terminal catalytic domain"/>
    <property type="match status" value="1"/>
</dbReference>
<evidence type="ECO:0000256" key="5">
    <source>
        <dbReference type="ARBA" id="ARBA00023172"/>
    </source>
</evidence>
<dbReference type="Gene3D" id="1.10.10.60">
    <property type="entry name" value="Homeodomain-like"/>
    <property type="match status" value="1"/>
</dbReference>
<geneLocation type="plasmid" evidence="8 9">
    <name>unnamed1</name>
</geneLocation>
<keyword evidence="5" id="KW-0233">DNA recombination</keyword>
<gene>
    <name evidence="8" type="ORF">DA075_35060</name>
</gene>
<dbReference type="PANTHER" id="PTHR30461:SF2">
    <property type="entry name" value="SERINE RECOMBINASE PINE-RELATED"/>
    <property type="match status" value="1"/>
</dbReference>